<evidence type="ECO:0000313" key="2">
    <source>
        <dbReference type="EMBL" id="GBO26036.1"/>
    </source>
</evidence>
<organism evidence="2 3">
    <name type="scientific">Araneus ventricosus</name>
    <name type="common">Orbweaver spider</name>
    <name type="synonym">Epeira ventricosa</name>
    <dbReference type="NCBI Taxonomy" id="182803"/>
    <lineage>
        <taxon>Eukaryota</taxon>
        <taxon>Metazoa</taxon>
        <taxon>Ecdysozoa</taxon>
        <taxon>Arthropoda</taxon>
        <taxon>Chelicerata</taxon>
        <taxon>Arachnida</taxon>
        <taxon>Araneae</taxon>
        <taxon>Araneomorphae</taxon>
        <taxon>Entelegynae</taxon>
        <taxon>Araneoidea</taxon>
        <taxon>Araneidae</taxon>
        <taxon>Araneus</taxon>
    </lineage>
</organism>
<dbReference type="Proteomes" id="UP000499080">
    <property type="component" value="Unassembled WGS sequence"/>
</dbReference>
<keyword evidence="3" id="KW-1185">Reference proteome</keyword>
<reference evidence="2 3" key="1">
    <citation type="journal article" date="2019" name="Sci. Rep.">
        <title>Orb-weaving spider Araneus ventricosus genome elucidates the spidroin gene catalogue.</title>
        <authorList>
            <person name="Kono N."/>
            <person name="Nakamura H."/>
            <person name="Ohtoshi R."/>
            <person name="Moran D.A.P."/>
            <person name="Shinohara A."/>
            <person name="Yoshida Y."/>
            <person name="Fujiwara M."/>
            <person name="Mori M."/>
            <person name="Tomita M."/>
            <person name="Arakawa K."/>
        </authorList>
    </citation>
    <scope>NUCLEOTIDE SEQUENCE [LARGE SCALE GENOMIC DNA]</scope>
</reference>
<evidence type="ECO:0000313" key="3">
    <source>
        <dbReference type="Proteomes" id="UP000499080"/>
    </source>
</evidence>
<accession>A0A4Y2VP86</accession>
<protein>
    <submittedName>
        <fullName evidence="2">Uncharacterized protein</fullName>
    </submittedName>
</protein>
<dbReference type="AlphaFoldDB" id="A0A4Y2VP86"/>
<feature type="region of interest" description="Disordered" evidence="1">
    <location>
        <begin position="54"/>
        <end position="87"/>
    </location>
</feature>
<proteinExistence type="predicted"/>
<sequence length="87" mass="9753">MKKAIPNTEAAKKAMQNIEAYNEAMACVDRIISSYGEFPMLNCANHLLVTNADTRSEVNASSCTDMDTTTMADDPEQDTKRRKYKRS</sequence>
<gene>
    <name evidence="2" type="ORF">AVEN_270078_1</name>
</gene>
<comment type="caution">
    <text evidence="2">The sequence shown here is derived from an EMBL/GenBank/DDBJ whole genome shotgun (WGS) entry which is preliminary data.</text>
</comment>
<name>A0A4Y2VP86_ARAVE</name>
<dbReference type="EMBL" id="BGPR01049049">
    <property type="protein sequence ID" value="GBO26036.1"/>
    <property type="molecule type" value="Genomic_DNA"/>
</dbReference>
<evidence type="ECO:0000256" key="1">
    <source>
        <dbReference type="SAM" id="MobiDB-lite"/>
    </source>
</evidence>
<feature type="compositionally biased region" description="Polar residues" evidence="1">
    <location>
        <begin position="54"/>
        <end position="63"/>
    </location>
</feature>